<protein>
    <submittedName>
        <fullName evidence="1">Uncharacterized protein</fullName>
    </submittedName>
</protein>
<name>A0A4R7V1K6_9PSEU</name>
<dbReference type="RefSeq" id="WP_208297891.1">
    <property type="nucleotide sequence ID" value="NZ_SOCP01000016.1"/>
</dbReference>
<reference evidence="1 2" key="1">
    <citation type="submission" date="2019-03" db="EMBL/GenBank/DDBJ databases">
        <title>Genomic Encyclopedia of Archaeal and Bacterial Type Strains, Phase II (KMG-II): from individual species to whole genera.</title>
        <authorList>
            <person name="Goeker M."/>
        </authorList>
    </citation>
    <scope>NUCLEOTIDE SEQUENCE [LARGE SCALE GENOMIC DNA]</scope>
    <source>
        <strain evidence="1 2">DSM 45499</strain>
    </source>
</reference>
<keyword evidence="2" id="KW-1185">Reference proteome</keyword>
<organism evidence="1 2">
    <name type="scientific">Actinophytocola oryzae</name>
    <dbReference type="NCBI Taxonomy" id="502181"/>
    <lineage>
        <taxon>Bacteria</taxon>
        <taxon>Bacillati</taxon>
        <taxon>Actinomycetota</taxon>
        <taxon>Actinomycetes</taxon>
        <taxon>Pseudonocardiales</taxon>
        <taxon>Pseudonocardiaceae</taxon>
    </lineage>
</organism>
<dbReference type="EMBL" id="SOCP01000016">
    <property type="protein sequence ID" value="TDV43183.1"/>
    <property type="molecule type" value="Genomic_DNA"/>
</dbReference>
<dbReference type="AlphaFoldDB" id="A0A4R7V1K6"/>
<evidence type="ECO:0000313" key="2">
    <source>
        <dbReference type="Proteomes" id="UP000294927"/>
    </source>
</evidence>
<sequence length="300" mass="32936">MHSAGLVEGLSSQPGLPCQGQLLDVALGTYAWIHLLVSGPARDEGSLEVWLHHVDAVEPEWLHPGGPDHVPTVVRVPVSRPEPLTAVRLPESTDLRVHSVTLVPWPSDDTSGNAVPVDLSAHLNCVGIEPKERPGRGAFNIWHNTFPIEELPRPGSITVVGGVSFRFPAADGTRPDNLRCRGQRIELPSSRVDWLHLLAAAERRTEDVVTVHYADGTTRPQWLRVSDFWPETPSRFGELPAFRTSAMLYPNHVDSRMPPVIWHQRVPVAVRDGVVAVTLPDNPAVHVFAMTAVHGDTVSR</sequence>
<accession>A0A4R7V1K6</accession>
<comment type="caution">
    <text evidence="1">The sequence shown here is derived from an EMBL/GenBank/DDBJ whole genome shotgun (WGS) entry which is preliminary data.</text>
</comment>
<dbReference type="Proteomes" id="UP000294927">
    <property type="component" value="Unassembled WGS sequence"/>
</dbReference>
<evidence type="ECO:0000313" key="1">
    <source>
        <dbReference type="EMBL" id="TDV43183.1"/>
    </source>
</evidence>
<proteinExistence type="predicted"/>
<gene>
    <name evidence="1" type="ORF">CLV71_116117</name>
</gene>